<feature type="transmembrane region" description="Helical" evidence="1">
    <location>
        <begin position="84"/>
        <end position="109"/>
    </location>
</feature>
<feature type="transmembrane region" description="Helical" evidence="1">
    <location>
        <begin position="20"/>
        <end position="53"/>
    </location>
</feature>
<dbReference type="EMBL" id="WBJZ01000019">
    <property type="protein sequence ID" value="KAB1654281.1"/>
    <property type="molecule type" value="Genomic_DNA"/>
</dbReference>
<evidence type="ECO:0000259" key="2">
    <source>
        <dbReference type="Pfam" id="PF02517"/>
    </source>
</evidence>
<dbReference type="OrthoDB" id="3078181at2"/>
<keyword evidence="1" id="KW-0812">Transmembrane</keyword>
<keyword evidence="3" id="KW-0645">Protease</keyword>
<organism evidence="3 4">
    <name type="scientific">Pseudoclavibacter chungangensis</name>
    <dbReference type="NCBI Taxonomy" id="587635"/>
    <lineage>
        <taxon>Bacteria</taxon>
        <taxon>Bacillati</taxon>
        <taxon>Actinomycetota</taxon>
        <taxon>Actinomycetes</taxon>
        <taxon>Micrococcales</taxon>
        <taxon>Microbacteriaceae</taxon>
        <taxon>Pseudoclavibacter</taxon>
    </lineage>
</organism>
<accession>A0A7J5BNZ8</accession>
<evidence type="ECO:0000313" key="3">
    <source>
        <dbReference type="EMBL" id="KAB1654281.1"/>
    </source>
</evidence>
<gene>
    <name evidence="3" type="ORF">F8O01_13675</name>
</gene>
<dbReference type="RefSeq" id="WP_158041518.1">
    <property type="nucleotide sequence ID" value="NZ_JACCFV010000001.1"/>
</dbReference>
<protein>
    <submittedName>
        <fullName evidence="3">CPBP family intramembrane metalloprotease</fullName>
    </submittedName>
</protein>
<feature type="domain" description="CAAX prenyl protease 2/Lysostaphin resistance protein A-like" evidence="2">
    <location>
        <begin position="164"/>
        <end position="255"/>
    </location>
</feature>
<keyword evidence="3" id="KW-0378">Hydrolase</keyword>
<comment type="caution">
    <text evidence="3">The sequence shown here is derived from an EMBL/GenBank/DDBJ whole genome shotgun (WGS) entry which is preliminary data.</text>
</comment>
<reference evidence="3 4" key="1">
    <citation type="submission" date="2019-09" db="EMBL/GenBank/DDBJ databases">
        <title>Phylogeny of genus Pseudoclavibacter and closely related genus.</title>
        <authorList>
            <person name="Li Y."/>
        </authorList>
    </citation>
    <scope>NUCLEOTIDE SEQUENCE [LARGE SCALE GENOMIC DNA]</scope>
    <source>
        <strain evidence="3 4">DSM 23821</strain>
    </source>
</reference>
<feature type="transmembrane region" description="Helical" evidence="1">
    <location>
        <begin position="130"/>
        <end position="148"/>
    </location>
</feature>
<dbReference type="GO" id="GO:0006508">
    <property type="term" value="P:proteolysis"/>
    <property type="evidence" value="ECO:0007669"/>
    <property type="project" value="UniProtKB-KW"/>
</dbReference>
<keyword evidence="3" id="KW-0482">Metalloprotease</keyword>
<keyword evidence="1" id="KW-0472">Membrane</keyword>
<sequence>MRSAEPAITLDDPPTLRWGILPAVLVSGSAVLLFAMESSWGYVPLVVGVVLAFVVDRPIARDLLLIAVGMGIVSIHSMRADLGWINMLVIGTVLSAAVFAPYAISRWGYRERAIRFELRGGRSWSTLERGWLLAVLVLGWLLLPWYFITSGAYLNWPAVETPSEIARLFVGVGFVGIWDELFFVCTVFVLYRRHFPMWIANLLQATVFVSFLWELGYREWGPLLTIPFALVQAWLFTKTGSLLYVICVHLLFDVVVFLTLLHAHHPGWLPIFLV</sequence>
<keyword evidence="4" id="KW-1185">Reference proteome</keyword>
<dbReference type="Proteomes" id="UP000467240">
    <property type="component" value="Unassembled WGS sequence"/>
</dbReference>
<dbReference type="Pfam" id="PF02517">
    <property type="entry name" value="Rce1-like"/>
    <property type="match status" value="1"/>
</dbReference>
<dbReference type="GO" id="GO:0004175">
    <property type="term" value="F:endopeptidase activity"/>
    <property type="evidence" value="ECO:0007669"/>
    <property type="project" value="UniProtKB-ARBA"/>
</dbReference>
<dbReference type="GO" id="GO:0080120">
    <property type="term" value="P:CAAX-box protein maturation"/>
    <property type="evidence" value="ECO:0007669"/>
    <property type="project" value="UniProtKB-ARBA"/>
</dbReference>
<feature type="transmembrane region" description="Helical" evidence="1">
    <location>
        <begin position="168"/>
        <end position="191"/>
    </location>
</feature>
<feature type="transmembrane region" description="Helical" evidence="1">
    <location>
        <begin position="243"/>
        <end position="263"/>
    </location>
</feature>
<dbReference type="GO" id="GO:0008237">
    <property type="term" value="F:metallopeptidase activity"/>
    <property type="evidence" value="ECO:0007669"/>
    <property type="project" value="UniProtKB-KW"/>
</dbReference>
<evidence type="ECO:0000313" key="4">
    <source>
        <dbReference type="Proteomes" id="UP000467240"/>
    </source>
</evidence>
<dbReference type="InterPro" id="IPR003675">
    <property type="entry name" value="Rce1/LyrA-like_dom"/>
</dbReference>
<dbReference type="AlphaFoldDB" id="A0A7J5BNZ8"/>
<name>A0A7J5BNZ8_9MICO</name>
<keyword evidence="1" id="KW-1133">Transmembrane helix</keyword>
<evidence type="ECO:0000256" key="1">
    <source>
        <dbReference type="SAM" id="Phobius"/>
    </source>
</evidence>
<proteinExistence type="predicted"/>